<reference evidence="1" key="2">
    <citation type="submission" date="2015-06" db="UniProtKB">
        <authorList>
            <consortium name="EnsemblPlants"/>
        </authorList>
    </citation>
    <scope>IDENTIFICATION</scope>
    <source>
        <strain evidence="1">DM1-3 516 R44</strain>
    </source>
</reference>
<dbReference type="EnsemblPlants" id="PGSC0003DMT400032650">
    <property type="protein sequence ID" value="PGSC0003DMT400032650"/>
    <property type="gene ID" value="PGSC0003DMG400012541"/>
</dbReference>
<reference evidence="2" key="1">
    <citation type="journal article" date="2011" name="Nature">
        <title>Genome sequence and analysis of the tuber crop potato.</title>
        <authorList>
            <consortium name="The Potato Genome Sequencing Consortium"/>
        </authorList>
    </citation>
    <scope>NUCLEOTIDE SEQUENCE [LARGE SCALE GENOMIC DNA]</scope>
    <source>
        <strain evidence="2">cv. DM1-3 516 R44</strain>
    </source>
</reference>
<keyword evidence="2" id="KW-1185">Reference proteome</keyword>
<sequence length="79" mass="8978">MVTKVNFLHPSFIHLPEDLSRIKVFLFIDCSDHGVECLQTKVDGKLAELFHQGLECKNVNVYCEEIIESVTAIGFRAQI</sequence>
<dbReference type="Gramene" id="PGSC0003DMT400032650">
    <property type="protein sequence ID" value="PGSC0003DMT400032650"/>
    <property type="gene ID" value="PGSC0003DMG400012541"/>
</dbReference>
<dbReference type="ExpressionAtlas" id="M1AXS4">
    <property type="expression patterns" value="baseline"/>
</dbReference>
<dbReference type="OrthoDB" id="775087at2759"/>
<evidence type="ECO:0000313" key="1">
    <source>
        <dbReference type="EnsemblPlants" id="PGSC0003DMT400032650"/>
    </source>
</evidence>
<gene>
    <name evidence="1" type="primary">LOC102599500</name>
</gene>
<evidence type="ECO:0000313" key="2">
    <source>
        <dbReference type="Proteomes" id="UP000011115"/>
    </source>
</evidence>
<name>M1AXS4_SOLTU</name>
<accession>M1AXS4</accession>
<organism evidence="1 2">
    <name type="scientific">Solanum tuberosum</name>
    <name type="common">Potato</name>
    <dbReference type="NCBI Taxonomy" id="4113"/>
    <lineage>
        <taxon>Eukaryota</taxon>
        <taxon>Viridiplantae</taxon>
        <taxon>Streptophyta</taxon>
        <taxon>Embryophyta</taxon>
        <taxon>Tracheophyta</taxon>
        <taxon>Spermatophyta</taxon>
        <taxon>Magnoliopsida</taxon>
        <taxon>eudicotyledons</taxon>
        <taxon>Gunneridae</taxon>
        <taxon>Pentapetalae</taxon>
        <taxon>asterids</taxon>
        <taxon>lamiids</taxon>
        <taxon>Solanales</taxon>
        <taxon>Solanaceae</taxon>
        <taxon>Solanoideae</taxon>
        <taxon>Solaneae</taxon>
        <taxon>Solanum</taxon>
    </lineage>
</organism>
<proteinExistence type="predicted"/>
<protein>
    <submittedName>
        <fullName evidence="1">Uncharacterized protein</fullName>
    </submittedName>
</protein>
<dbReference type="Proteomes" id="UP000011115">
    <property type="component" value="Unassembled WGS sequence"/>
</dbReference>
<dbReference type="AlphaFoldDB" id="M1AXS4"/>
<dbReference type="HOGENOM" id="CLU_2610659_0_0_1"/>